<dbReference type="SMART" id="SM00895">
    <property type="entry name" value="FCD"/>
    <property type="match status" value="1"/>
</dbReference>
<dbReference type="STRING" id="690566.Sphch_3293"/>
<dbReference type="Proteomes" id="UP000007150">
    <property type="component" value="Chromosome 2"/>
</dbReference>
<feature type="domain" description="HTH gntR-type" evidence="4">
    <location>
        <begin position="3"/>
        <end position="70"/>
    </location>
</feature>
<evidence type="ECO:0000313" key="5">
    <source>
        <dbReference type="EMBL" id="AEG50896.1"/>
    </source>
</evidence>
<dbReference type="PANTHER" id="PTHR43537">
    <property type="entry name" value="TRANSCRIPTIONAL REGULATOR, GNTR FAMILY"/>
    <property type="match status" value="1"/>
</dbReference>
<sequence length="241" mass="27303">MANSRQQQVIDTIRQMILHGIFPGGHRLIETDLSQRLDISRTPIREALIALAEERLIEYRKNKGYVVRGFELNEILERFTVRSALEGLACRIIAERGMSASLKRRLTACLAEGDAILAKPDINEGDTIFWARMNENFHRAIIEASENETLIQTYEKVTQIPHAPTRIQWLSDQDKRQPFETFHKDHHALVQKLQKTGGAGADALMQAHILASADYMSERFRASLVEPIKGKVTASDKIFVG</sequence>
<evidence type="ECO:0000259" key="4">
    <source>
        <dbReference type="PROSITE" id="PS50949"/>
    </source>
</evidence>
<dbReference type="Gene3D" id="1.10.10.10">
    <property type="entry name" value="Winged helix-like DNA-binding domain superfamily/Winged helix DNA-binding domain"/>
    <property type="match status" value="1"/>
</dbReference>
<reference evidence="5 6" key="1">
    <citation type="submission" date="2011-05" db="EMBL/GenBank/DDBJ databases">
        <title>Complete sequence of chromosome 2 of Sphingobium chlorophenolicum L-1.</title>
        <authorList>
            <consortium name="US DOE Joint Genome Institute"/>
            <person name="Lucas S."/>
            <person name="Han J."/>
            <person name="Lapidus A."/>
            <person name="Cheng J.-F."/>
            <person name="Goodwin L."/>
            <person name="Pitluck S."/>
            <person name="Peters L."/>
            <person name="Daligault H."/>
            <person name="Han C."/>
            <person name="Tapia R."/>
            <person name="Land M."/>
            <person name="Hauser L."/>
            <person name="Kyrpides N."/>
            <person name="Ivanova N."/>
            <person name="Pagani I."/>
            <person name="Turner P."/>
            <person name="Copley S."/>
            <person name="Woyke T."/>
        </authorList>
    </citation>
    <scope>NUCLEOTIDE SEQUENCE [LARGE SCALE GENOMIC DNA]</scope>
    <source>
        <strain evidence="5 6">L-1</strain>
    </source>
</reference>
<keyword evidence="1" id="KW-0805">Transcription regulation</keyword>
<evidence type="ECO:0000256" key="3">
    <source>
        <dbReference type="ARBA" id="ARBA00023163"/>
    </source>
</evidence>
<dbReference type="KEGG" id="sch:Sphch_3293"/>
<dbReference type="Pfam" id="PF07729">
    <property type="entry name" value="FCD"/>
    <property type="match status" value="1"/>
</dbReference>
<accession>F6F384</accession>
<dbReference type="InterPro" id="IPR008920">
    <property type="entry name" value="TF_FadR/GntR_C"/>
</dbReference>
<keyword evidence="2" id="KW-0238">DNA-binding</keyword>
<dbReference type="AlphaFoldDB" id="F6F384"/>
<dbReference type="Pfam" id="PF00392">
    <property type="entry name" value="GntR"/>
    <property type="match status" value="1"/>
</dbReference>
<proteinExistence type="predicted"/>
<evidence type="ECO:0000256" key="1">
    <source>
        <dbReference type="ARBA" id="ARBA00023015"/>
    </source>
</evidence>
<gene>
    <name evidence="5" type="ORF">Sphch_3293</name>
</gene>
<dbReference type="RefSeq" id="WP_013849126.1">
    <property type="nucleotide sequence ID" value="NC_015594.1"/>
</dbReference>
<dbReference type="PROSITE" id="PS50949">
    <property type="entry name" value="HTH_GNTR"/>
    <property type="match status" value="1"/>
</dbReference>
<dbReference type="PANTHER" id="PTHR43537:SF51">
    <property type="entry name" value="HTH-TYPE TRANSCRIPTIONAL REGULATOR LGOR-RELATED"/>
    <property type="match status" value="1"/>
</dbReference>
<evidence type="ECO:0000313" key="6">
    <source>
        <dbReference type="Proteomes" id="UP000007150"/>
    </source>
</evidence>
<keyword evidence="6" id="KW-1185">Reference proteome</keyword>
<dbReference type="SUPFAM" id="SSF48008">
    <property type="entry name" value="GntR ligand-binding domain-like"/>
    <property type="match status" value="1"/>
</dbReference>
<dbReference type="EMBL" id="CP002799">
    <property type="protein sequence ID" value="AEG50896.1"/>
    <property type="molecule type" value="Genomic_DNA"/>
</dbReference>
<dbReference type="CDD" id="cd07377">
    <property type="entry name" value="WHTH_GntR"/>
    <property type="match status" value="1"/>
</dbReference>
<dbReference type="Gene3D" id="1.20.120.530">
    <property type="entry name" value="GntR ligand-binding domain-like"/>
    <property type="match status" value="1"/>
</dbReference>
<dbReference type="InterPro" id="IPR011711">
    <property type="entry name" value="GntR_C"/>
</dbReference>
<dbReference type="SUPFAM" id="SSF46785">
    <property type="entry name" value="Winged helix' DNA-binding domain"/>
    <property type="match status" value="1"/>
</dbReference>
<dbReference type="HOGENOM" id="CLU_017584_5_1_5"/>
<dbReference type="InterPro" id="IPR036388">
    <property type="entry name" value="WH-like_DNA-bd_sf"/>
</dbReference>
<dbReference type="InterPro" id="IPR000524">
    <property type="entry name" value="Tscrpt_reg_HTH_GntR"/>
</dbReference>
<organism evidence="5 6">
    <name type="scientific">Sphingobium chlorophenolicum L-1</name>
    <dbReference type="NCBI Taxonomy" id="690566"/>
    <lineage>
        <taxon>Bacteria</taxon>
        <taxon>Pseudomonadati</taxon>
        <taxon>Pseudomonadota</taxon>
        <taxon>Alphaproteobacteria</taxon>
        <taxon>Sphingomonadales</taxon>
        <taxon>Sphingomonadaceae</taxon>
        <taxon>Sphingobium</taxon>
    </lineage>
</organism>
<dbReference type="SMART" id="SM00345">
    <property type="entry name" value="HTH_GNTR"/>
    <property type="match status" value="1"/>
</dbReference>
<evidence type="ECO:0000256" key="2">
    <source>
        <dbReference type="ARBA" id="ARBA00023125"/>
    </source>
</evidence>
<protein>
    <submittedName>
        <fullName evidence="5">Transcriptional regulator, GntR family</fullName>
    </submittedName>
</protein>
<keyword evidence="3" id="KW-0804">Transcription</keyword>
<dbReference type="InterPro" id="IPR036390">
    <property type="entry name" value="WH_DNA-bd_sf"/>
</dbReference>
<dbReference type="GO" id="GO:0003677">
    <property type="term" value="F:DNA binding"/>
    <property type="evidence" value="ECO:0007669"/>
    <property type="project" value="UniProtKB-KW"/>
</dbReference>
<dbReference type="GO" id="GO:0003700">
    <property type="term" value="F:DNA-binding transcription factor activity"/>
    <property type="evidence" value="ECO:0007669"/>
    <property type="project" value="InterPro"/>
</dbReference>
<name>F6F384_SPHCR</name>